<evidence type="ECO:0000313" key="2">
    <source>
        <dbReference type="Proteomes" id="UP001060215"/>
    </source>
</evidence>
<accession>A0ACC0H237</accession>
<gene>
    <name evidence="1" type="ORF">LOK49_LG07G00259</name>
</gene>
<sequence>MEFVACGSKLLQPKFRFCYTAPLEFFAPWCDHCKNLATILDEVGVSFESDANVVIAKIDATANDVPIDIFDVKGYPTLYVRSAGGNLLQYNGKLTKKDTIDFIQKNQDKLAQQEPGKDEQQEPGKDEL</sequence>
<name>A0ACC0H237_9ERIC</name>
<comment type="caution">
    <text evidence="1">The sequence shown here is derived from an EMBL/GenBank/DDBJ whole genome shotgun (WGS) entry which is preliminary data.</text>
</comment>
<organism evidence="1 2">
    <name type="scientific">Camellia lanceoleosa</name>
    <dbReference type="NCBI Taxonomy" id="1840588"/>
    <lineage>
        <taxon>Eukaryota</taxon>
        <taxon>Viridiplantae</taxon>
        <taxon>Streptophyta</taxon>
        <taxon>Embryophyta</taxon>
        <taxon>Tracheophyta</taxon>
        <taxon>Spermatophyta</taxon>
        <taxon>Magnoliopsida</taxon>
        <taxon>eudicotyledons</taxon>
        <taxon>Gunneridae</taxon>
        <taxon>Pentapetalae</taxon>
        <taxon>asterids</taxon>
        <taxon>Ericales</taxon>
        <taxon>Theaceae</taxon>
        <taxon>Camellia</taxon>
    </lineage>
</organism>
<keyword evidence="2" id="KW-1185">Reference proteome</keyword>
<dbReference type="EMBL" id="CM045764">
    <property type="protein sequence ID" value="KAI8006868.1"/>
    <property type="molecule type" value="Genomic_DNA"/>
</dbReference>
<protein>
    <submittedName>
        <fullName evidence="1">Uncharacterized protein</fullName>
    </submittedName>
</protein>
<reference evidence="1 2" key="1">
    <citation type="journal article" date="2022" name="Plant J.">
        <title>Chromosome-level genome of Camellia lanceoleosa provides a valuable resource for understanding genome evolution and self-incompatibility.</title>
        <authorList>
            <person name="Gong W."/>
            <person name="Xiao S."/>
            <person name="Wang L."/>
            <person name="Liao Z."/>
            <person name="Chang Y."/>
            <person name="Mo W."/>
            <person name="Hu G."/>
            <person name="Li W."/>
            <person name="Zhao G."/>
            <person name="Zhu H."/>
            <person name="Hu X."/>
            <person name="Ji K."/>
            <person name="Xiang X."/>
            <person name="Song Q."/>
            <person name="Yuan D."/>
            <person name="Jin S."/>
            <person name="Zhang L."/>
        </authorList>
    </citation>
    <scope>NUCLEOTIDE SEQUENCE [LARGE SCALE GENOMIC DNA]</scope>
    <source>
        <strain evidence="1">SQ_2022a</strain>
    </source>
</reference>
<proteinExistence type="predicted"/>
<evidence type="ECO:0000313" key="1">
    <source>
        <dbReference type="EMBL" id="KAI8006868.1"/>
    </source>
</evidence>
<dbReference type="Proteomes" id="UP001060215">
    <property type="component" value="Chromosome 7"/>
</dbReference>